<evidence type="ECO:0000259" key="6">
    <source>
        <dbReference type="PROSITE" id="PS50262"/>
    </source>
</evidence>
<keyword evidence="7" id="KW-1185">Reference proteome</keyword>
<evidence type="ECO:0000256" key="5">
    <source>
        <dbReference type="SAM" id="Phobius"/>
    </source>
</evidence>
<comment type="subcellular location">
    <subcellularLocation>
        <location evidence="1">Membrane</location>
    </subcellularLocation>
</comment>
<dbReference type="SUPFAM" id="SSF81321">
    <property type="entry name" value="Family A G protein-coupled receptor-like"/>
    <property type="match status" value="1"/>
</dbReference>
<keyword evidence="4 5" id="KW-0472">Membrane</keyword>
<dbReference type="STRING" id="1561998.A0A1I7V2L0"/>
<organism evidence="7 8">
    <name type="scientific">Caenorhabditis tropicalis</name>
    <dbReference type="NCBI Taxonomy" id="1561998"/>
    <lineage>
        <taxon>Eukaryota</taxon>
        <taxon>Metazoa</taxon>
        <taxon>Ecdysozoa</taxon>
        <taxon>Nematoda</taxon>
        <taxon>Chromadorea</taxon>
        <taxon>Rhabditida</taxon>
        <taxon>Rhabditina</taxon>
        <taxon>Rhabditomorpha</taxon>
        <taxon>Rhabditoidea</taxon>
        <taxon>Rhabditidae</taxon>
        <taxon>Peloderinae</taxon>
        <taxon>Caenorhabditis</taxon>
    </lineage>
</organism>
<dbReference type="eggNOG" id="ENOG502TGT7">
    <property type="taxonomic scope" value="Eukaryota"/>
</dbReference>
<evidence type="ECO:0000256" key="1">
    <source>
        <dbReference type="ARBA" id="ARBA00004370"/>
    </source>
</evidence>
<evidence type="ECO:0000313" key="8">
    <source>
        <dbReference type="WBParaSite" id="Csp11.Scaffold630.g21762.t1"/>
    </source>
</evidence>
<evidence type="ECO:0000256" key="2">
    <source>
        <dbReference type="ARBA" id="ARBA00022692"/>
    </source>
</evidence>
<dbReference type="PANTHER" id="PTHR22751:SF63">
    <property type="entry name" value="G-PROTEIN COUPLED RECEPTORS FAMILY 1 PROFILE DOMAIN-CONTAINING PROTEIN"/>
    <property type="match status" value="1"/>
</dbReference>
<accession>A0A1I7V2L0</accession>
<dbReference type="GO" id="GO:0008528">
    <property type="term" value="F:G protein-coupled peptide receptor activity"/>
    <property type="evidence" value="ECO:0007669"/>
    <property type="project" value="InterPro"/>
</dbReference>
<reference evidence="8" key="1">
    <citation type="submission" date="2016-11" db="UniProtKB">
        <authorList>
            <consortium name="WormBaseParasite"/>
        </authorList>
    </citation>
    <scope>IDENTIFICATION</scope>
</reference>
<dbReference type="PANTHER" id="PTHR22751">
    <property type="entry name" value="G-PROTEIN COUPLED RECEPTOR-RELATED"/>
    <property type="match status" value="1"/>
</dbReference>
<evidence type="ECO:0000256" key="4">
    <source>
        <dbReference type="ARBA" id="ARBA00023136"/>
    </source>
</evidence>
<dbReference type="Gene3D" id="1.20.1070.10">
    <property type="entry name" value="Rhodopsin 7-helix transmembrane proteins"/>
    <property type="match status" value="1"/>
</dbReference>
<feature type="transmembrane region" description="Helical" evidence="5">
    <location>
        <begin position="164"/>
        <end position="183"/>
    </location>
</feature>
<keyword evidence="3 5" id="KW-1133">Transmembrane helix</keyword>
<dbReference type="InterPro" id="IPR017452">
    <property type="entry name" value="GPCR_Rhodpsn_7TM"/>
</dbReference>
<protein>
    <submittedName>
        <fullName evidence="8">G_PROTEIN_RECEP_F1_2 domain-containing protein</fullName>
    </submittedName>
</protein>
<feature type="transmembrane region" description="Helical" evidence="5">
    <location>
        <begin position="7"/>
        <end position="25"/>
    </location>
</feature>
<dbReference type="WBParaSite" id="Csp11.Scaffold630.g21762.t1">
    <property type="protein sequence ID" value="Csp11.Scaffold630.g21762.t1"/>
    <property type="gene ID" value="Csp11.Scaffold630.g21762"/>
</dbReference>
<feature type="transmembrane region" description="Helical" evidence="5">
    <location>
        <begin position="59"/>
        <end position="78"/>
    </location>
</feature>
<dbReference type="Proteomes" id="UP000095282">
    <property type="component" value="Unplaced"/>
</dbReference>
<dbReference type="GO" id="GO:0016020">
    <property type="term" value="C:membrane"/>
    <property type="evidence" value="ECO:0007669"/>
    <property type="project" value="UniProtKB-SubCell"/>
</dbReference>
<dbReference type="PROSITE" id="PS50262">
    <property type="entry name" value="G_PROTEIN_RECEP_F1_2"/>
    <property type="match status" value="1"/>
</dbReference>
<keyword evidence="2 5" id="KW-0812">Transmembrane</keyword>
<proteinExistence type="predicted"/>
<feature type="domain" description="G-protein coupled receptors family 1 profile" evidence="6">
    <location>
        <begin position="1"/>
        <end position="249"/>
    </location>
</feature>
<evidence type="ECO:0000256" key="3">
    <source>
        <dbReference type="ARBA" id="ARBA00022989"/>
    </source>
</evidence>
<evidence type="ECO:0000313" key="7">
    <source>
        <dbReference type="Proteomes" id="UP000095282"/>
    </source>
</evidence>
<feature type="transmembrane region" description="Helical" evidence="5">
    <location>
        <begin position="98"/>
        <end position="117"/>
    </location>
</feature>
<dbReference type="InterPro" id="IPR019427">
    <property type="entry name" value="7TM_GPCR_serpentine_rcpt_Srw"/>
</dbReference>
<dbReference type="Pfam" id="PF10324">
    <property type="entry name" value="7TM_GPCR_Srw"/>
    <property type="match status" value="1"/>
</dbReference>
<dbReference type="AlphaFoldDB" id="A0A1I7V2L0"/>
<feature type="transmembrane region" description="Helical" evidence="5">
    <location>
        <begin position="214"/>
        <end position="234"/>
    </location>
</feature>
<name>A0A1I7V2L0_9PELO</name>
<sequence>MRTSSTNVIMIGIATCDLLCMLIIIRNGYIAQKMMVECTPPRTLYEMRLDWFLTSVHNALRRCSAWLGMLIALVRYIVITDITSQCNKYSTPIYGMRVTMITFLASFVFSLVFFLHVDIVEAGTWQPGGNCESEEIYVVYNQKFNDFFESGNALLARIRIGMEAIFSKLIPCFSLPILTFLLLNEMRKTLKISSSTLEISMANKSVRKSRKERTTVITIFIATSFFLSEFPLGIVDGYKAIWRGNMNYE</sequence>